<sequence length="167" mass="17198">MSVSGMPDEVNYGEAVGSGVAGGLGRPWLRDKVRGTIYGAQTMLEDDEDPDEQRAQRVGKVAGQVVDQAIGALAGAAGATAGGPVGGTLARVASGATSGAVTPVLEVYVAESTKLLTDNVRAVRDAAAEQAPGDLAKALIEFHPAVMTARAGTRTVRRVSEFFQNRF</sequence>
<accession>A0ABS5Z165</accession>
<proteinExistence type="predicted"/>
<organism evidence="1 2">
    <name type="scientific">Paractinoplanes bogorensis</name>
    <dbReference type="NCBI Taxonomy" id="1610840"/>
    <lineage>
        <taxon>Bacteria</taxon>
        <taxon>Bacillati</taxon>
        <taxon>Actinomycetota</taxon>
        <taxon>Actinomycetes</taxon>
        <taxon>Micromonosporales</taxon>
        <taxon>Micromonosporaceae</taxon>
        <taxon>Paractinoplanes</taxon>
    </lineage>
</organism>
<evidence type="ECO:0000313" key="1">
    <source>
        <dbReference type="EMBL" id="MBU2669434.1"/>
    </source>
</evidence>
<dbReference type="EMBL" id="JAHKKG010000014">
    <property type="protein sequence ID" value="MBU2669434.1"/>
    <property type="molecule type" value="Genomic_DNA"/>
</dbReference>
<dbReference type="Proteomes" id="UP001519654">
    <property type="component" value="Unassembled WGS sequence"/>
</dbReference>
<reference evidence="1 2" key="1">
    <citation type="submission" date="2021-06" db="EMBL/GenBank/DDBJ databases">
        <title>Actinoplanes lichenicola sp. nov., and Actinoplanes ovalisporus sp. nov., isolated from lichen in Thailand.</title>
        <authorList>
            <person name="Saeng-In P."/>
            <person name="Kanchanasin P."/>
            <person name="Yuki M."/>
            <person name="Kudo T."/>
            <person name="Ohkuma M."/>
            <person name="Phongsopitanun W."/>
            <person name="Tanasupawat S."/>
        </authorList>
    </citation>
    <scope>NUCLEOTIDE SEQUENCE [LARGE SCALE GENOMIC DNA]</scope>
    <source>
        <strain evidence="1 2">NBRC 110975</strain>
    </source>
</reference>
<comment type="caution">
    <text evidence="1">The sequence shown here is derived from an EMBL/GenBank/DDBJ whole genome shotgun (WGS) entry which is preliminary data.</text>
</comment>
<gene>
    <name evidence="1" type="ORF">KOI35_38570</name>
</gene>
<name>A0ABS5Z165_9ACTN</name>
<keyword evidence="2" id="KW-1185">Reference proteome</keyword>
<evidence type="ECO:0000313" key="2">
    <source>
        <dbReference type="Proteomes" id="UP001519654"/>
    </source>
</evidence>
<protein>
    <submittedName>
        <fullName evidence="1">Uncharacterized protein</fullName>
    </submittedName>
</protein>
<dbReference type="RefSeq" id="WP_215794026.1">
    <property type="nucleotide sequence ID" value="NZ_JAHKKG010000014.1"/>
</dbReference>